<dbReference type="InterPro" id="IPR024617">
    <property type="entry name" value="DUF3870"/>
</dbReference>
<reference evidence="2 3" key="1">
    <citation type="submission" date="2019-05" db="EMBL/GenBank/DDBJ databases">
        <title>Psychrobacillus vulpis sp. nov., a new species isolated from feces of a red fox that inhabits in The Tablas de Daimiel Natural Park, Albacete, Spain.</title>
        <authorList>
            <person name="Rodriguez M."/>
            <person name="Reina J.C."/>
            <person name="Bejar V."/>
            <person name="Llamas I."/>
        </authorList>
    </citation>
    <scope>NUCLEOTIDE SEQUENCE [LARGE SCALE GENOMIC DNA]</scope>
    <source>
        <strain evidence="2 3">NHI-2</strain>
    </source>
</reference>
<sequence length="102" mass="11528">MLSTFTLTIIRHKNGFYILRTLTITAEIDKKYGVIVRTSSTLATIQGQEFVQQLLRGHSLQDGIELPLASIKNHYLGKVGNALMSALKDLFKHYELHITSQQ</sequence>
<protein>
    <submittedName>
        <fullName evidence="2">DUF3870 domain-containing protein</fullName>
    </submittedName>
</protein>
<dbReference type="Pfam" id="PF12986">
    <property type="entry name" value="DUF3870"/>
    <property type="match status" value="1"/>
</dbReference>
<evidence type="ECO:0000313" key="2">
    <source>
        <dbReference type="EMBL" id="TQR18227.1"/>
    </source>
</evidence>
<organism evidence="2 3">
    <name type="scientific">Psychrobacillus soli</name>
    <dbReference type="NCBI Taxonomy" id="1543965"/>
    <lineage>
        <taxon>Bacteria</taxon>
        <taxon>Bacillati</taxon>
        <taxon>Bacillota</taxon>
        <taxon>Bacilli</taxon>
        <taxon>Bacillales</taxon>
        <taxon>Bacillaceae</taxon>
        <taxon>Psychrobacillus</taxon>
    </lineage>
</organism>
<evidence type="ECO:0000259" key="1">
    <source>
        <dbReference type="Pfam" id="PF12986"/>
    </source>
</evidence>
<evidence type="ECO:0000313" key="3">
    <source>
        <dbReference type="Proteomes" id="UP000318937"/>
    </source>
</evidence>
<accession>A0A544TL82</accession>
<proteinExistence type="predicted"/>
<dbReference type="AlphaFoldDB" id="A0A544TL82"/>
<dbReference type="OrthoDB" id="7061730at2"/>
<dbReference type="RefSeq" id="WP_142605167.1">
    <property type="nucleotide sequence ID" value="NZ_VDGG01000003.1"/>
</dbReference>
<dbReference type="Proteomes" id="UP000318937">
    <property type="component" value="Unassembled WGS sequence"/>
</dbReference>
<comment type="caution">
    <text evidence="2">The sequence shown here is derived from an EMBL/GenBank/DDBJ whole genome shotgun (WGS) entry which is preliminary data.</text>
</comment>
<keyword evidence="3" id="KW-1185">Reference proteome</keyword>
<name>A0A544TL82_9BACI</name>
<gene>
    <name evidence="2" type="ORF">FG383_01955</name>
</gene>
<dbReference type="EMBL" id="VDGG01000003">
    <property type="protein sequence ID" value="TQR18227.1"/>
    <property type="molecule type" value="Genomic_DNA"/>
</dbReference>
<feature type="domain" description="DUF3870" evidence="1">
    <location>
        <begin position="20"/>
        <end position="95"/>
    </location>
</feature>